<keyword evidence="3" id="KW-1185">Reference proteome</keyword>
<organism evidence="2 3">
    <name type="scientific">Mycena alexandri</name>
    <dbReference type="NCBI Taxonomy" id="1745969"/>
    <lineage>
        <taxon>Eukaryota</taxon>
        <taxon>Fungi</taxon>
        <taxon>Dikarya</taxon>
        <taxon>Basidiomycota</taxon>
        <taxon>Agaricomycotina</taxon>
        <taxon>Agaricomycetes</taxon>
        <taxon>Agaricomycetidae</taxon>
        <taxon>Agaricales</taxon>
        <taxon>Marasmiineae</taxon>
        <taxon>Mycenaceae</taxon>
        <taxon>Mycena</taxon>
    </lineage>
</organism>
<dbReference type="AlphaFoldDB" id="A0AAD6RYB1"/>
<sequence>MHFNIGLVAAALLVSASPAMSATFRFYNGADCQGGAFSVADNVPPRDCIFLPNGGSAKSIGYDGVSSEILFYLSGGPNDKCTNGAAAAAGGDSGCATAPAGFNFESAYWF</sequence>
<accession>A0AAD6RYB1</accession>
<evidence type="ECO:0000256" key="1">
    <source>
        <dbReference type="SAM" id="SignalP"/>
    </source>
</evidence>
<evidence type="ECO:0008006" key="4">
    <source>
        <dbReference type="Google" id="ProtNLM"/>
    </source>
</evidence>
<evidence type="ECO:0000313" key="3">
    <source>
        <dbReference type="Proteomes" id="UP001218188"/>
    </source>
</evidence>
<feature type="signal peptide" evidence="1">
    <location>
        <begin position="1"/>
        <end position="21"/>
    </location>
</feature>
<feature type="chain" id="PRO_5042208929" description="SSCRP protein" evidence="1">
    <location>
        <begin position="22"/>
        <end position="110"/>
    </location>
</feature>
<dbReference type="Proteomes" id="UP001218188">
    <property type="component" value="Unassembled WGS sequence"/>
</dbReference>
<protein>
    <recommendedName>
        <fullName evidence="4">SSCRP protein</fullName>
    </recommendedName>
</protein>
<comment type="caution">
    <text evidence="2">The sequence shown here is derived from an EMBL/GenBank/DDBJ whole genome shotgun (WGS) entry which is preliminary data.</text>
</comment>
<evidence type="ECO:0000313" key="2">
    <source>
        <dbReference type="EMBL" id="KAJ7016555.1"/>
    </source>
</evidence>
<name>A0AAD6RYB1_9AGAR</name>
<dbReference type="EMBL" id="JARJCM010000488">
    <property type="protein sequence ID" value="KAJ7016555.1"/>
    <property type="molecule type" value="Genomic_DNA"/>
</dbReference>
<reference evidence="2" key="1">
    <citation type="submission" date="2023-03" db="EMBL/GenBank/DDBJ databases">
        <title>Massive genome expansion in bonnet fungi (Mycena s.s.) driven by repeated elements and novel gene families across ecological guilds.</title>
        <authorList>
            <consortium name="Lawrence Berkeley National Laboratory"/>
            <person name="Harder C.B."/>
            <person name="Miyauchi S."/>
            <person name="Viragh M."/>
            <person name="Kuo A."/>
            <person name="Thoen E."/>
            <person name="Andreopoulos B."/>
            <person name="Lu D."/>
            <person name="Skrede I."/>
            <person name="Drula E."/>
            <person name="Henrissat B."/>
            <person name="Morin E."/>
            <person name="Kohler A."/>
            <person name="Barry K."/>
            <person name="LaButti K."/>
            <person name="Morin E."/>
            <person name="Salamov A."/>
            <person name="Lipzen A."/>
            <person name="Mereny Z."/>
            <person name="Hegedus B."/>
            <person name="Baldrian P."/>
            <person name="Stursova M."/>
            <person name="Weitz H."/>
            <person name="Taylor A."/>
            <person name="Grigoriev I.V."/>
            <person name="Nagy L.G."/>
            <person name="Martin F."/>
            <person name="Kauserud H."/>
        </authorList>
    </citation>
    <scope>NUCLEOTIDE SEQUENCE</scope>
    <source>
        <strain evidence="2">CBHHK200</strain>
    </source>
</reference>
<keyword evidence="1" id="KW-0732">Signal</keyword>
<gene>
    <name evidence="2" type="ORF">C8F04DRAFT_1201936</name>
</gene>
<proteinExistence type="predicted"/>